<evidence type="ECO:0000313" key="7">
    <source>
        <dbReference type="EnsemblMetazoa" id="XP_030834737"/>
    </source>
</evidence>
<dbReference type="InterPro" id="IPR001190">
    <property type="entry name" value="SRCR"/>
</dbReference>
<feature type="disulfide bond" evidence="5">
    <location>
        <begin position="148"/>
        <end position="158"/>
    </location>
</feature>
<keyword evidence="1" id="KW-0732">Signal</keyword>
<evidence type="ECO:0000256" key="2">
    <source>
        <dbReference type="ARBA" id="ARBA00022737"/>
    </source>
</evidence>
<dbReference type="OrthoDB" id="536948at2759"/>
<feature type="domain" description="SRCR" evidence="6">
    <location>
        <begin position="1"/>
        <end position="68"/>
    </location>
</feature>
<evidence type="ECO:0000256" key="5">
    <source>
        <dbReference type="PROSITE-ProRule" id="PRU00196"/>
    </source>
</evidence>
<reference evidence="7" key="2">
    <citation type="submission" date="2021-01" db="UniProtKB">
        <authorList>
            <consortium name="EnsemblMetazoa"/>
        </authorList>
    </citation>
    <scope>IDENTIFICATION</scope>
</reference>
<dbReference type="RefSeq" id="XP_030834737.1">
    <property type="nucleotide sequence ID" value="XM_030978877.1"/>
</dbReference>
<dbReference type="Gene3D" id="3.10.250.10">
    <property type="entry name" value="SRCR-like domain"/>
    <property type="match status" value="2"/>
</dbReference>
<comment type="caution">
    <text evidence="5">Lacks conserved residue(s) required for the propagation of feature annotation.</text>
</comment>
<dbReference type="Proteomes" id="UP000007110">
    <property type="component" value="Unassembled WGS sequence"/>
</dbReference>
<keyword evidence="4" id="KW-0325">Glycoprotein</keyword>
<dbReference type="SMART" id="SM00202">
    <property type="entry name" value="SR"/>
    <property type="match status" value="2"/>
</dbReference>
<feature type="domain" description="SRCR" evidence="6">
    <location>
        <begin position="74"/>
        <end position="181"/>
    </location>
</feature>
<accession>A0A7M7ND64</accession>
<sequence>MDDATVVCRELGNRTAVKYDVMYGEGEGPILYTNSTCTGEEERLQDCPNEEPRVDVCRHTQDAGVQCSFKDVDLRLVGGSTPNEGRVEVYKQGFAGMGEWGRMCAGSEWDRREANVVCRTVGYPNGAEASSGSVGSGNGRVFITDVECTGTENNFLGCKEANFGNLQACPTGDVDATVICIPTLLGKEIVR</sequence>
<dbReference type="PROSITE" id="PS50287">
    <property type="entry name" value="SRCR_2"/>
    <property type="match status" value="2"/>
</dbReference>
<evidence type="ECO:0000259" key="6">
    <source>
        <dbReference type="PROSITE" id="PS50287"/>
    </source>
</evidence>
<evidence type="ECO:0000256" key="1">
    <source>
        <dbReference type="ARBA" id="ARBA00022729"/>
    </source>
</evidence>
<evidence type="ECO:0000313" key="8">
    <source>
        <dbReference type="Proteomes" id="UP000007110"/>
    </source>
</evidence>
<dbReference type="GeneID" id="115918448"/>
<evidence type="ECO:0000256" key="3">
    <source>
        <dbReference type="ARBA" id="ARBA00023157"/>
    </source>
</evidence>
<proteinExistence type="predicted"/>
<reference evidence="8" key="1">
    <citation type="submission" date="2015-02" db="EMBL/GenBank/DDBJ databases">
        <title>Genome sequencing for Strongylocentrotus purpuratus.</title>
        <authorList>
            <person name="Murali S."/>
            <person name="Liu Y."/>
            <person name="Vee V."/>
            <person name="English A."/>
            <person name="Wang M."/>
            <person name="Skinner E."/>
            <person name="Han Y."/>
            <person name="Muzny D.M."/>
            <person name="Worley K.C."/>
            <person name="Gibbs R.A."/>
        </authorList>
    </citation>
    <scope>NUCLEOTIDE SEQUENCE</scope>
</reference>
<name>A0A7M7ND64_STRPU</name>
<dbReference type="FunFam" id="3.10.250.10:FF:000004">
    <property type="entry name" value="Scavenger receptor cysteine-rich type 1 protein M130"/>
    <property type="match status" value="1"/>
</dbReference>
<organism evidence="7 8">
    <name type="scientific">Strongylocentrotus purpuratus</name>
    <name type="common">Purple sea urchin</name>
    <dbReference type="NCBI Taxonomy" id="7668"/>
    <lineage>
        <taxon>Eukaryota</taxon>
        <taxon>Metazoa</taxon>
        <taxon>Echinodermata</taxon>
        <taxon>Eleutherozoa</taxon>
        <taxon>Echinozoa</taxon>
        <taxon>Echinoidea</taxon>
        <taxon>Euechinoidea</taxon>
        <taxon>Echinacea</taxon>
        <taxon>Camarodonta</taxon>
        <taxon>Echinidea</taxon>
        <taxon>Strongylocentrotidae</taxon>
        <taxon>Strongylocentrotus</taxon>
    </lineage>
</organism>
<keyword evidence="2" id="KW-0677">Repeat</keyword>
<dbReference type="GO" id="GO:0016020">
    <property type="term" value="C:membrane"/>
    <property type="evidence" value="ECO:0007669"/>
    <property type="project" value="InterPro"/>
</dbReference>
<dbReference type="PANTHER" id="PTHR48071:SF18">
    <property type="entry name" value="DELETED IN MALIGNANT BRAIN TUMORS 1 PROTEIN-RELATED"/>
    <property type="match status" value="1"/>
</dbReference>
<dbReference type="EnsemblMetazoa" id="XM_030978877">
    <property type="protein sequence ID" value="XP_030834737"/>
    <property type="gene ID" value="LOC115918448"/>
</dbReference>
<dbReference type="PRINTS" id="PR00258">
    <property type="entry name" value="SPERACTRCPTR"/>
</dbReference>
<dbReference type="Pfam" id="PF00530">
    <property type="entry name" value="SRCR"/>
    <property type="match status" value="2"/>
</dbReference>
<dbReference type="PANTHER" id="PTHR48071">
    <property type="entry name" value="SRCR DOMAIN-CONTAINING PROTEIN"/>
    <property type="match status" value="1"/>
</dbReference>
<dbReference type="KEGG" id="spu:115918448"/>
<feature type="disulfide bond" evidence="5">
    <location>
        <begin position="37"/>
        <end position="47"/>
    </location>
</feature>
<dbReference type="InterPro" id="IPR036772">
    <property type="entry name" value="SRCR-like_dom_sf"/>
</dbReference>
<evidence type="ECO:0000256" key="4">
    <source>
        <dbReference type="ARBA" id="ARBA00023180"/>
    </source>
</evidence>
<dbReference type="AlphaFoldDB" id="A0A7M7ND64"/>
<dbReference type="InParanoid" id="A0A7M7ND64"/>
<keyword evidence="8" id="KW-1185">Reference proteome</keyword>
<dbReference type="SUPFAM" id="SSF56487">
    <property type="entry name" value="SRCR-like"/>
    <property type="match status" value="2"/>
</dbReference>
<protein>
    <recommendedName>
        <fullName evidence="6">SRCR domain-containing protein</fullName>
    </recommendedName>
</protein>
<keyword evidence="3 5" id="KW-1015">Disulfide bond</keyword>